<dbReference type="HAMAP" id="MF_00111">
    <property type="entry name" value="MurA"/>
    <property type="match status" value="1"/>
</dbReference>
<name>A0ABS0CR59_9NOCA</name>
<evidence type="ECO:0000256" key="10">
    <source>
        <dbReference type="ARBA" id="ARBA00037534"/>
    </source>
</evidence>
<dbReference type="InterPro" id="IPR001986">
    <property type="entry name" value="Enolpyruvate_Tfrase_dom"/>
</dbReference>
<organism evidence="15 16">
    <name type="scientific">Nocardia amamiensis</name>
    <dbReference type="NCBI Taxonomy" id="404578"/>
    <lineage>
        <taxon>Bacteria</taxon>
        <taxon>Bacillati</taxon>
        <taxon>Actinomycetota</taxon>
        <taxon>Actinomycetes</taxon>
        <taxon>Mycobacteriales</taxon>
        <taxon>Nocardiaceae</taxon>
        <taxon>Nocardia</taxon>
    </lineage>
</organism>
<comment type="pathway">
    <text evidence="2 13">Cell wall biogenesis; peptidoglycan biosynthesis.</text>
</comment>
<dbReference type="CDD" id="cd01555">
    <property type="entry name" value="UdpNAET"/>
    <property type="match status" value="1"/>
</dbReference>
<feature type="binding site" evidence="13">
    <location>
        <position position="326"/>
    </location>
    <ligand>
        <name>UDP-N-acetyl-alpha-D-glucosamine</name>
        <dbReference type="ChEBI" id="CHEBI:57705"/>
    </ligand>
</feature>
<dbReference type="RefSeq" id="WP_195129935.1">
    <property type="nucleotide sequence ID" value="NZ_JADLQX010000009.1"/>
</dbReference>
<keyword evidence="3 13" id="KW-0963">Cytoplasm</keyword>
<keyword evidence="7 13" id="KW-0573">Peptidoglycan synthesis</keyword>
<comment type="function">
    <text evidence="10 13">Cell wall formation. Adds enolpyruvyl to UDP-N-acetylglucosamine.</text>
</comment>
<dbReference type="InterPro" id="IPR050068">
    <property type="entry name" value="MurA_subfamily"/>
</dbReference>
<evidence type="ECO:0000256" key="9">
    <source>
        <dbReference type="ARBA" id="ARBA00023316"/>
    </source>
</evidence>
<evidence type="ECO:0000256" key="1">
    <source>
        <dbReference type="ARBA" id="ARBA00004496"/>
    </source>
</evidence>
<accession>A0ABS0CR59</accession>
<dbReference type="GO" id="GO:0008760">
    <property type="term" value="F:UDP-N-acetylglucosamine 1-carboxyvinyltransferase activity"/>
    <property type="evidence" value="ECO:0007669"/>
    <property type="project" value="UniProtKB-EC"/>
</dbReference>
<dbReference type="EMBL" id="JADLQX010000009">
    <property type="protein sequence ID" value="MBF6298625.1"/>
    <property type="molecule type" value="Genomic_DNA"/>
</dbReference>
<feature type="domain" description="Enolpyruvate transferase" evidence="14">
    <location>
        <begin position="6"/>
        <end position="405"/>
    </location>
</feature>
<evidence type="ECO:0000256" key="13">
    <source>
        <dbReference type="HAMAP-Rule" id="MF_00111"/>
    </source>
</evidence>
<gene>
    <name evidence="13 15" type="primary">murA</name>
    <name evidence="15" type="ORF">IU459_13895</name>
</gene>
<evidence type="ECO:0000256" key="4">
    <source>
        <dbReference type="ARBA" id="ARBA00022618"/>
    </source>
</evidence>
<sequence length="419" mass="44035">MERFLVTGGNRLVGEVTVGGAKNSVLKLMAAALLAEGTTTITNCPDILDVPLMADVLRGLGCDVTIDGGAVTITTPAEPKYHADFPAVTQFRASVCVLGPLMARCKRAVVALPGGDAIGSRPLDMHQAGLRLLGATSEIEHGCVVAKADELQGARIRLDFPSVGATENILMAAVLAEGETVIDNAAREPDIVDLCNMLVRMGARISGAGTSVLTIQGVERLSPTTHRVIGDRIVAATWGIAAAMTLGDIRVTGVNPKHLSLVLDKLRSAGARISFEQEGFRVVQAERPRAVNFSTLPFPGFPTDLQPMAIGLASIADGTSMITENIFEARFRFVEEMIRLGADARTDGHHAVVRGIPRLSSAPVWSSDIRAGAGLVLAGLVADGTTEVHDVFHIDRGYPNFVEQLQALGGAVARVGAAD</sequence>
<dbReference type="NCBIfam" id="TIGR01072">
    <property type="entry name" value="murA"/>
    <property type="match status" value="1"/>
</dbReference>
<dbReference type="Proteomes" id="UP000702209">
    <property type="component" value="Unassembled WGS sequence"/>
</dbReference>
<feature type="binding site" evidence="13">
    <location>
        <position position="304"/>
    </location>
    <ligand>
        <name>UDP-N-acetyl-alpha-D-glucosamine</name>
        <dbReference type="ChEBI" id="CHEBI:57705"/>
    </ligand>
</feature>
<dbReference type="InterPro" id="IPR005750">
    <property type="entry name" value="UDP_GlcNAc_COvinyl_MurA"/>
</dbReference>
<evidence type="ECO:0000259" key="14">
    <source>
        <dbReference type="Pfam" id="PF00275"/>
    </source>
</evidence>
<evidence type="ECO:0000313" key="15">
    <source>
        <dbReference type="EMBL" id="MBF6298625.1"/>
    </source>
</evidence>
<dbReference type="InterPro" id="IPR036968">
    <property type="entry name" value="Enolpyruvate_Tfrase_sf"/>
</dbReference>
<evidence type="ECO:0000256" key="7">
    <source>
        <dbReference type="ARBA" id="ARBA00022984"/>
    </source>
</evidence>
<keyword evidence="5 13" id="KW-0808">Transferase</keyword>
<feature type="binding site" evidence="13">
    <location>
        <begin position="22"/>
        <end position="23"/>
    </location>
    <ligand>
        <name>phosphoenolpyruvate</name>
        <dbReference type="ChEBI" id="CHEBI:58702"/>
    </ligand>
</feature>
<protein>
    <recommendedName>
        <fullName evidence="13">UDP-N-acetylglucosamine 1-carboxyvinyltransferase</fullName>
        <ecNumber evidence="13">2.5.1.7</ecNumber>
    </recommendedName>
    <alternativeName>
        <fullName evidence="13">Enoylpyruvate transferase</fullName>
    </alternativeName>
    <alternativeName>
        <fullName evidence="13">UDP-N-acetylglucosamine enolpyruvyl transferase</fullName>
        <shortName evidence="13">EPT</shortName>
    </alternativeName>
</protein>
<evidence type="ECO:0000256" key="2">
    <source>
        <dbReference type="ARBA" id="ARBA00004752"/>
    </source>
</evidence>
<dbReference type="PANTHER" id="PTHR43783:SF1">
    <property type="entry name" value="UDP-N-ACETYLGLUCOSAMINE 1-CARBOXYVINYLTRANSFERASE"/>
    <property type="match status" value="1"/>
</dbReference>
<keyword evidence="8 13" id="KW-0131">Cell cycle</keyword>
<comment type="subcellular location">
    <subcellularLocation>
        <location evidence="1 13">Cytoplasm</location>
    </subcellularLocation>
</comment>
<keyword evidence="6 13" id="KW-0133">Cell shape</keyword>
<evidence type="ECO:0000256" key="3">
    <source>
        <dbReference type="ARBA" id="ARBA00022490"/>
    </source>
</evidence>
<evidence type="ECO:0000313" key="16">
    <source>
        <dbReference type="Proteomes" id="UP000702209"/>
    </source>
</evidence>
<evidence type="ECO:0000256" key="6">
    <source>
        <dbReference type="ARBA" id="ARBA00022960"/>
    </source>
</evidence>
<comment type="caution">
    <text evidence="13">Lacks conserved residue(s) required for the propagation of feature annotation.</text>
</comment>
<evidence type="ECO:0000256" key="8">
    <source>
        <dbReference type="ARBA" id="ARBA00023306"/>
    </source>
</evidence>
<feature type="active site" description="Proton donor" evidence="13">
    <location>
        <position position="116"/>
    </location>
</feature>
<comment type="similarity">
    <text evidence="11 13">Belongs to the EPSP synthase family. MurA subfamily.</text>
</comment>
<dbReference type="PANTHER" id="PTHR43783">
    <property type="entry name" value="UDP-N-ACETYLGLUCOSAMINE 1-CARBOXYVINYLTRANSFERASE"/>
    <property type="match status" value="1"/>
</dbReference>
<dbReference type="NCBIfam" id="NF006873">
    <property type="entry name" value="PRK09369.1"/>
    <property type="match status" value="1"/>
</dbReference>
<keyword evidence="16" id="KW-1185">Reference proteome</keyword>
<dbReference type="EC" id="2.5.1.7" evidence="13"/>
<comment type="caution">
    <text evidence="15">The sequence shown here is derived from an EMBL/GenBank/DDBJ whole genome shotgun (WGS) entry which is preliminary data.</text>
</comment>
<feature type="binding site" evidence="13">
    <location>
        <position position="92"/>
    </location>
    <ligand>
        <name>UDP-N-acetyl-alpha-D-glucosamine</name>
        <dbReference type="ChEBI" id="CHEBI:57705"/>
    </ligand>
</feature>
<keyword evidence="4 13" id="KW-0132">Cell division</keyword>
<dbReference type="InterPro" id="IPR013792">
    <property type="entry name" value="RNA3'P_cycl/enolpyr_Trfase_a/b"/>
</dbReference>
<evidence type="ECO:0000256" key="12">
    <source>
        <dbReference type="ARBA" id="ARBA00047527"/>
    </source>
</evidence>
<evidence type="ECO:0000256" key="5">
    <source>
        <dbReference type="ARBA" id="ARBA00022679"/>
    </source>
</evidence>
<keyword evidence="9 13" id="KW-0961">Cell wall biogenesis/degradation</keyword>
<reference evidence="15 16" key="1">
    <citation type="submission" date="2020-10" db="EMBL/GenBank/DDBJ databases">
        <title>Identification of Nocardia species via Next-generation sequencing and recognition of intraspecies genetic diversity.</title>
        <authorList>
            <person name="Li P."/>
            <person name="Li P."/>
            <person name="Lu B."/>
        </authorList>
    </citation>
    <scope>NUCLEOTIDE SEQUENCE [LARGE SCALE GENOMIC DNA]</scope>
    <source>
        <strain evidence="15 16">BJ06-0157</strain>
    </source>
</reference>
<dbReference type="Pfam" id="PF00275">
    <property type="entry name" value="EPSP_synthase"/>
    <property type="match status" value="1"/>
</dbReference>
<evidence type="ECO:0000256" key="11">
    <source>
        <dbReference type="ARBA" id="ARBA00038367"/>
    </source>
</evidence>
<comment type="catalytic activity">
    <reaction evidence="12 13">
        <text>phosphoenolpyruvate + UDP-N-acetyl-alpha-D-glucosamine = UDP-N-acetyl-3-O-(1-carboxyvinyl)-alpha-D-glucosamine + phosphate</text>
        <dbReference type="Rhea" id="RHEA:18681"/>
        <dbReference type="ChEBI" id="CHEBI:43474"/>
        <dbReference type="ChEBI" id="CHEBI:57705"/>
        <dbReference type="ChEBI" id="CHEBI:58702"/>
        <dbReference type="ChEBI" id="CHEBI:68483"/>
        <dbReference type="EC" id="2.5.1.7"/>
    </reaction>
</comment>
<dbReference type="SUPFAM" id="SSF55205">
    <property type="entry name" value="EPT/RTPC-like"/>
    <property type="match status" value="1"/>
</dbReference>
<proteinExistence type="inferred from homology"/>
<dbReference type="Gene3D" id="3.65.10.10">
    <property type="entry name" value="Enolpyruvate transferase domain"/>
    <property type="match status" value="2"/>
</dbReference>